<dbReference type="EMBL" id="JASSZA010000001">
    <property type="protein sequence ID" value="KAK2119307.1"/>
    <property type="molecule type" value="Genomic_DNA"/>
</dbReference>
<evidence type="ECO:0000256" key="1">
    <source>
        <dbReference type="SAM" id="MobiDB-lite"/>
    </source>
</evidence>
<feature type="compositionally biased region" description="Low complexity" evidence="1">
    <location>
        <begin position="96"/>
        <end position="108"/>
    </location>
</feature>
<feature type="region of interest" description="Disordered" evidence="1">
    <location>
        <begin position="1"/>
        <end position="41"/>
    </location>
</feature>
<name>A0ABQ9WCG6_SAGOE</name>
<dbReference type="Proteomes" id="UP001266305">
    <property type="component" value="Unassembled WGS sequence"/>
</dbReference>
<keyword evidence="3" id="KW-1185">Reference proteome</keyword>
<dbReference type="InterPro" id="IPR031372">
    <property type="entry name" value="CAMSAP_CC1"/>
</dbReference>
<proteinExistence type="predicted"/>
<dbReference type="PANTHER" id="PTHR21595:SF2">
    <property type="entry name" value="CALMODULIN-REGULATED SPECTRIN-ASSOCIATED PROTEIN 3"/>
    <property type="match status" value="1"/>
</dbReference>
<reference evidence="2 3" key="1">
    <citation type="submission" date="2023-05" db="EMBL/GenBank/DDBJ databases">
        <title>B98-5 Cell Line De Novo Hybrid Assembly: An Optical Mapping Approach.</title>
        <authorList>
            <person name="Kananen K."/>
            <person name="Auerbach J.A."/>
            <person name="Kautto E."/>
            <person name="Blachly J.S."/>
        </authorList>
    </citation>
    <scope>NUCLEOTIDE SEQUENCE [LARGE SCALE GENOMIC DNA]</scope>
    <source>
        <strain evidence="2">B95-8</strain>
        <tissue evidence="2">Cell line</tissue>
    </source>
</reference>
<evidence type="ECO:0000313" key="3">
    <source>
        <dbReference type="Proteomes" id="UP001266305"/>
    </source>
</evidence>
<dbReference type="PANTHER" id="PTHR21595">
    <property type="entry name" value="PATRONIN"/>
    <property type="match status" value="1"/>
</dbReference>
<organism evidence="2 3">
    <name type="scientific">Saguinus oedipus</name>
    <name type="common">Cotton-top tamarin</name>
    <name type="synonym">Oedipomidas oedipus</name>
    <dbReference type="NCBI Taxonomy" id="9490"/>
    <lineage>
        <taxon>Eukaryota</taxon>
        <taxon>Metazoa</taxon>
        <taxon>Chordata</taxon>
        <taxon>Craniata</taxon>
        <taxon>Vertebrata</taxon>
        <taxon>Euteleostomi</taxon>
        <taxon>Mammalia</taxon>
        <taxon>Eutheria</taxon>
        <taxon>Euarchontoglires</taxon>
        <taxon>Primates</taxon>
        <taxon>Haplorrhini</taxon>
        <taxon>Platyrrhini</taxon>
        <taxon>Cebidae</taxon>
        <taxon>Callitrichinae</taxon>
        <taxon>Saguinus</taxon>
    </lineage>
</organism>
<dbReference type="Pfam" id="PF17095">
    <property type="entry name" value="CAMSAP_CC1"/>
    <property type="match status" value="1"/>
</dbReference>
<evidence type="ECO:0000313" key="2">
    <source>
        <dbReference type="EMBL" id="KAK2119307.1"/>
    </source>
</evidence>
<feature type="compositionally biased region" description="Basic and acidic residues" evidence="1">
    <location>
        <begin position="1"/>
        <end position="16"/>
    </location>
</feature>
<feature type="compositionally biased region" description="Polar residues" evidence="1">
    <location>
        <begin position="109"/>
        <end position="119"/>
    </location>
</feature>
<feature type="compositionally biased region" description="Low complexity" evidence="1">
    <location>
        <begin position="31"/>
        <end position="40"/>
    </location>
</feature>
<protein>
    <submittedName>
        <fullName evidence="2">Calmodulin-regulated spectrin-associated protein 3</fullName>
    </submittedName>
</protein>
<feature type="region of interest" description="Disordered" evidence="1">
    <location>
        <begin position="182"/>
        <end position="201"/>
    </location>
</feature>
<accession>A0ABQ9WCG6</accession>
<feature type="region of interest" description="Disordered" evidence="1">
    <location>
        <begin position="66"/>
        <end position="128"/>
    </location>
</feature>
<dbReference type="InterPro" id="IPR032940">
    <property type="entry name" value="CAMSAP"/>
</dbReference>
<sequence>MTSFAEPKKQLVKAEAETGAGSPMSSPTPPETLSSEMSELGSWLEEKHRAIEAQKRRIEAIVKHRQQLSKSALLQVQPREASGKAEAKADPGPVLGGEQPAGEGQGEPTSRSKAVTFSQDLGPLPPQGQYMQRLMDQQQRLLALPEAPGPAPPPAAWIFPDPTTTGPKALSPSLTRRVLATWCSPGPRPSQSPRSPKHTQPAELRLAPLTRVLIPPHDVDSHSHLHKFSLSQLPVQTCSSILLAEGTAPEEPAPQPGLI</sequence>
<comment type="caution">
    <text evidence="2">The sequence shown here is derived from an EMBL/GenBank/DDBJ whole genome shotgun (WGS) entry which is preliminary data.</text>
</comment>
<gene>
    <name evidence="2" type="primary">CAMSAP3_2</name>
    <name evidence="2" type="ORF">P7K49_000693</name>
</gene>